<gene>
    <name evidence="7" type="ORF">EDC65_1008</name>
</gene>
<protein>
    <recommendedName>
        <fullName evidence="3">Phospholipase D</fullName>
    </recommendedName>
    <alternativeName>
        <fullName evidence="5">Choline phosphatase</fullName>
    </alternativeName>
</protein>
<name>A0A3N1MDL1_9PROT</name>
<dbReference type="InterPro" id="IPR025202">
    <property type="entry name" value="PLD-like_dom"/>
</dbReference>
<dbReference type="Gene3D" id="3.30.870.10">
    <property type="entry name" value="Endonuclease Chain A"/>
    <property type="match status" value="2"/>
</dbReference>
<keyword evidence="8" id="KW-1185">Reference proteome</keyword>
<dbReference type="PROSITE" id="PS50035">
    <property type="entry name" value="PLD"/>
    <property type="match status" value="2"/>
</dbReference>
<dbReference type="PANTHER" id="PTHR21248">
    <property type="entry name" value="CARDIOLIPIN SYNTHASE"/>
    <property type="match status" value="1"/>
</dbReference>
<feature type="domain" description="PLD phosphodiesterase" evidence="6">
    <location>
        <begin position="440"/>
        <end position="467"/>
    </location>
</feature>
<accession>A0A3N1MDL1</accession>
<evidence type="ECO:0000256" key="1">
    <source>
        <dbReference type="ARBA" id="ARBA00003145"/>
    </source>
</evidence>
<dbReference type="AlphaFoldDB" id="A0A3N1MDL1"/>
<organism evidence="7 8">
    <name type="scientific">Stella humosa</name>
    <dbReference type="NCBI Taxonomy" id="94"/>
    <lineage>
        <taxon>Bacteria</taxon>
        <taxon>Pseudomonadati</taxon>
        <taxon>Pseudomonadota</taxon>
        <taxon>Alphaproteobacteria</taxon>
        <taxon>Rhodospirillales</taxon>
        <taxon>Stellaceae</taxon>
        <taxon>Stella</taxon>
    </lineage>
</organism>
<evidence type="ECO:0000256" key="2">
    <source>
        <dbReference type="ARBA" id="ARBA00004613"/>
    </source>
</evidence>
<keyword evidence="4" id="KW-0964">Secreted</keyword>
<evidence type="ECO:0000256" key="4">
    <source>
        <dbReference type="ARBA" id="ARBA00022525"/>
    </source>
</evidence>
<dbReference type="GO" id="GO:0032049">
    <property type="term" value="P:cardiolipin biosynthetic process"/>
    <property type="evidence" value="ECO:0007669"/>
    <property type="project" value="UniProtKB-ARBA"/>
</dbReference>
<evidence type="ECO:0000313" key="8">
    <source>
        <dbReference type="Proteomes" id="UP000278222"/>
    </source>
</evidence>
<dbReference type="Proteomes" id="UP000278222">
    <property type="component" value="Unassembled WGS sequence"/>
</dbReference>
<proteinExistence type="predicted"/>
<sequence>MESILLILLLPVAGLAFVRFWWRLPSLEGRTPPAPAMDTTATRLGRAICGRVAANPGHSGFHALADGEDAFGARVLLAEAAERTLDVQYYLWRNDMSGSLLFGALLAAADRGVRVRLLLDDINTVVLDGILAALDAHPNIEVRLFNPVVLRRLRVLGYLTDFFRLNRRMHNKSFTADGQATIIGGRNIGDEYFGAAAGTLFADLDVLAIGPIADEVAADFGGYWSSASAYPVDRLLPQGDPVALSRSLSREALGARFPEVEAYVDGIAHSPFVHELLEGRLRMEWAPARMISDDPAKGLGLAGRRTQVAYKLGQAIGRPASDMKIVSPYFVPTASGVASFAAMAARGVRISVLTNSLEATDVAAVHAGYARHRKPLLEMGVTIYETRRSAAPPRPRRRTRRGIRAGWMRILRTGRAPGAAGVPVAGGSGAIGSAGRMGLSGSSLHAKTISVDGARAFVGSFNFDPRSEKLNTELGFLIESEALAQRIGAIFAESVQTSAYQVHLAADGTLYWTEWRDGKLVRHDREPGTTVWKRASVAFLAVLPIEWLL</sequence>
<comment type="function">
    <text evidence="1">Could be a virulence factor.</text>
</comment>
<evidence type="ECO:0000256" key="5">
    <source>
        <dbReference type="ARBA" id="ARBA00029594"/>
    </source>
</evidence>
<dbReference type="InterPro" id="IPR001736">
    <property type="entry name" value="PLipase_D/transphosphatidylase"/>
</dbReference>
<dbReference type="Pfam" id="PF13091">
    <property type="entry name" value="PLDc_2"/>
    <property type="match status" value="2"/>
</dbReference>
<comment type="caution">
    <text evidence="7">The sequence shown here is derived from an EMBL/GenBank/DDBJ whole genome shotgun (WGS) entry which is preliminary data.</text>
</comment>
<dbReference type="SMART" id="SM00155">
    <property type="entry name" value="PLDc"/>
    <property type="match status" value="2"/>
</dbReference>
<evidence type="ECO:0000259" key="6">
    <source>
        <dbReference type="PROSITE" id="PS50035"/>
    </source>
</evidence>
<feature type="domain" description="PLD phosphodiesterase" evidence="6">
    <location>
        <begin position="165"/>
        <end position="192"/>
    </location>
</feature>
<evidence type="ECO:0000313" key="7">
    <source>
        <dbReference type="EMBL" id="ROQ01821.1"/>
    </source>
</evidence>
<comment type="subcellular location">
    <subcellularLocation>
        <location evidence="2">Secreted</location>
    </subcellularLocation>
</comment>
<dbReference type="CDD" id="cd09113">
    <property type="entry name" value="PLDc_ymdC_like_2"/>
    <property type="match status" value="1"/>
</dbReference>
<dbReference type="SUPFAM" id="SSF56024">
    <property type="entry name" value="Phospholipase D/nuclease"/>
    <property type="match status" value="2"/>
</dbReference>
<dbReference type="PANTHER" id="PTHR21248:SF12">
    <property type="entry name" value="CARDIOLIPIN SYNTHASE C"/>
    <property type="match status" value="1"/>
</dbReference>
<dbReference type="CDD" id="cd09111">
    <property type="entry name" value="PLDc_ymdC_like_1"/>
    <property type="match status" value="1"/>
</dbReference>
<dbReference type="RefSeq" id="WP_197735631.1">
    <property type="nucleotide sequence ID" value="NZ_AP019700.1"/>
</dbReference>
<dbReference type="EMBL" id="RJKX01000011">
    <property type="protein sequence ID" value="ROQ01821.1"/>
    <property type="molecule type" value="Genomic_DNA"/>
</dbReference>
<evidence type="ECO:0000256" key="3">
    <source>
        <dbReference type="ARBA" id="ARBA00018392"/>
    </source>
</evidence>
<dbReference type="GO" id="GO:0005576">
    <property type="term" value="C:extracellular region"/>
    <property type="evidence" value="ECO:0007669"/>
    <property type="project" value="UniProtKB-SubCell"/>
</dbReference>
<dbReference type="GO" id="GO:0030572">
    <property type="term" value="F:phosphatidyltransferase activity"/>
    <property type="evidence" value="ECO:0007669"/>
    <property type="project" value="UniProtKB-ARBA"/>
</dbReference>
<reference evidence="7 8" key="1">
    <citation type="submission" date="2018-11" db="EMBL/GenBank/DDBJ databases">
        <title>Genomic Encyclopedia of Type Strains, Phase IV (KMG-IV): sequencing the most valuable type-strain genomes for metagenomic binning, comparative biology and taxonomic classification.</title>
        <authorList>
            <person name="Goeker M."/>
        </authorList>
    </citation>
    <scope>NUCLEOTIDE SEQUENCE [LARGE SCALE GENOMIC DNA]</scope>
    <source>
        <strain evidence="7 8">DSM 5900</strain>
    </source>
</reference>